<evidence type="ECO:0000313" key="1">
    <source>
        <dbReference type="EMBL" id="GFN82661.1"/>
    </source>
</evidence>
<protein>
    <submittedName>
        <fullName evidence="1">Uncharacterized protein</fullName>
    </submittedName>
</protein>
<reference evidence="1 2" key="1">
    <citation type="journal article" date="2021" name="Elife">
        <title>Chloroplast acquisition without the gene transfer in kleptoplastic sea slugs, Plakobranchus ocellatus.</title>
        <authorList>
            <person name="Maeda T."/>
            <person name="Takahashi S."/>
            <person name="Yoshida T."/>
            <person name="Shimamura S."/>
            <person name="Takaki Y."/>
            <person name="Nagai Y."/>
            <person name="Toyoda A."/>
            <person name="Suzuki Y."/>
            <person name="Arimoto A."/>
            <person name="Ishii H."/>
            <person name="Satoh N."/>
            <person name="Nishiyama T."/>
            <person name="Hasebe M."/>
            <person name="Maruyama T."/>
            <person name="Minagawa J."/>
            <person name="Obokata J."/>
            <person name="Shigenobu S."/>
        </authorList>
    </citation>
    <scope>NUCLEOTIDE SEQUENCE [LARGE SCALE GENOMIC DNA]</scope>
</reference>
<evidence type="ECO:0000313" key="2">
    <source>
        <dbReference type="Proteomes" id="UP000735302"/>
    </source>
</evidence>
<name>A0AAV3YJU9_9GAST</name>
<keyword evidence="2" id="KW-1185">Reference proteome</keyword>
<dbReference type="EMBL" id="BLXT01001025">
    <property type="protein sequence ID" value="GFN82661.1"/>
    <property type="molecule type" value="Genomic_DNA"/>
</dbReference>
<organism evidence="1 2">
    <name type="scientific">Plakobranchus ocellatus</name>
    <dbReference type="NCBI Taxonomy" id="259542"/>
    <lineage>
        <taxon>Eukaryota</taxon>
        <taxon>Metazoa</taxon>
        <taxon>Spiralia</taxon>
        <taxon>Lophotrochozoa</taxon>
        <taxon>Mollusca</taxon>
        <taxon>Gastropoda</taxon>
        <taxon>Heterobranchia</taxon>
        <taxon>Euthyneura</taxon>
        <taxon>Panpulmonata</taxon>
        <taxon>Sacoglossa</taxon>
        <taxon>Placobranchoidea</taxon>
        <taxon>Plakobranchidae</taxon>
        <taxon>Plakobranchus</taxon>
    </lineage>
</organism>
<gene>
    <name evidence="1" type="ORF">PoB_000916700</name>
</gene>
<dbReference type="AlphaFoldDB" id="A0AAV3YJU9"/>
<accession>A0AAV3YJU9</accession>
<comment type="caution">
    <text evidence="1">The sequence shown here is derived from an EMBL/GenBank/DDBJ whole genome shotgun (WGS) entry which is preliminary data.</text>
</comment>
<proteinExistence type="predicted"/>
<dbReference type="Proteomes" id="UP000735302">
    <property type="component" value="Unassembled WGS sequence"/>
</dbReference>
<sequence>MKKKLWKFIFIQEGIKWNREINPPPLDESSRVTCAAADHNGDTESQADTCDDYCLHDGGTELTEGVAAVKAVAVVAHQSL</sequence>